<gene>
    <name evidence="2" type="ORF">CYMTET_36883</name>
</gene>
<dbReference type="EMBL" id="LGRX02024585">
    <property type="protein sequence ID" value="KAK3253884.1"/>
    <property type="molecule type" value="Genomic_DNA"/>
</dbReference>
<keyword evidence="3" id="KW-1185">Reference proteome</keyword>
<feature type="region of interest" description="Disordered" evidence="1">
    <location>
        <begin position="104"/>
        <end position="132"/>
    </location>
</feature>
<organism evidence="2 3">
    <name type="scientific">Cymbomonas tetramitiformis</name>
    <dbReference type="NCBI Taxonomy" id="36881"/>
    <lineage>
        <taxon>Eukaryota</taxon>
        <taxon>Viridiplantae</taxon>
        <taxon>Chlorophyta</taxon>
        <taxon>Pyramimonadophyceae</taxon>
        <taxon>Pyramimonadales</taxon>
        <taxon>Pyramimonadaceae</taxon>
        <taxon>Cymbomonas</taxon>
    </lineage>
</organism>
<dbReference type="Proteomes" id="UP001190700">
    <property type="component" value="Unassembled WGS sequence"/>
</dbReference>
<evidence type="ECO:0000256" key="1">
    <source>
        <dbReference type="SAM" id="MobiDB-lite"/>
    </source>
</evidence>
<dbReference type="GO" id="GO:0080153">
    <property type="term" value="P:negative regulation of reductive pentose-phosphate cycle"/>
    <property type="evidence" value="ECO:0007669"/>
    <property type="project" value="TreeGrafter"/>
</dbReference>
<dbReference type="AlphaFoldDB" id="A0AAE0F704"/>
<feature type="compositionally biased region" description="Basic and acidic residues" evidence="1">
    <location>
        <begin position="104"/>
        <end position="116"/>
    </location>
</feature>
<evidence type="ECO:0008006" key="4">
    <source>
        <dbReference type="Google" id="ProtNLM"/>
    </source>
</evidence>
<feature type="compositionally biased region" description="Basic and acidic residues" evidence="1">
    <location>
        <begin position="42"/>
        <end position="51"/>
    </location>
</feature>
<dbReference type="PANTHER" id="PTHR33921:SF15">
    <property type="entry name" value="CALVIN CYCLE PROTEIN CP12-2, CHLOROPLASTIC"/>
    <property type="match status" value="1"/>
</dbReference>
<protein>
    <recommendedName>
        <fullName evidence="4">CP12 domain-containing protein</fullName>
    </recommendedName>
</protein>
<comment type="caution">
    <text evidence="2">The sequence shown here is derived from an EMBL/GenBank/DDBJ whole genome shotgun (WGS) entry which is preliminary data.</text>
</comment>
<dbReference type="GO" id="GO:0009507">
    <property type="term" value="C:chloroplast"/>
    <property type="evidence" value="ECO:0007669"/>
    <property type="project" value="TreeGrafter"/>
</dbReference>
<dbReference type="Pfam" id="PF02672">
    <property type="entry name" value="CP12"/>
    <property type="match status" value="2"/>
</dbReference>
<reference evidence="2 3" key="1">
    <citation type="journal article" date="2015" name="Genome Biol. Evol.">
        <title>Comparative Genomics of a Bacterivorous Green Alga Reveals Evolutionary Causalities and Consequences of Phago-Mixotrophic Mode of Nutrition.</title>
        <authorList>
            <person name="Burns J.A."/>
            <person name="Paasch A."/>
            <person name="Narechania A."/>
            <person name="Kim E."/>
        </authorList>
    </citation>
    <scope>NUCLEOTIDE SEQUENCE [LARGE SCALE GENOMIC DNA]</scope>
    <source>
        <strain evidence="2 3">PLY_AMNH</strain>
    </source>
</reference>
<evidence type="ECO:0000313" key="2">
    <source>
        <dbReference type="EMBL" id="KAK3253884.1"/>
    </source>
</evidence>
<dbReference type="InterPro" id="IPR039314">
    <property type="entry name" value="CP12-like"/>
</dbReference>
<accession>A0AAE0F704</accession>
<proteinExistence type="predicted"/>
<evidence type="ECO:0000313" key="3">
    <source>
        <dbReference type="Proteomes" id="UP001190700"/>
    </source>
</evidence>
<sequence length="241" mass="26473">MAFKSRESFPARVAVRSGFPPHKRNLLRFGIRAKSEEDGDDTPERELSRRNLEASFFQKAVDAPGELKIIKEKIDEAQQEASKACEDGTPTDCAVAWEEVEELRSAAERKAPKDQVEQVPGAPVPPPEDINAPAKRLMQQDKNPCDIYECTDPTNSLQEAAALENMMRGGTAESLERALNPKAPKDAAKEAETKALLQNKIEDAIKGASEVCDEGPAKDCAAAWDEVEELSAEASRRDKKP</sequence>
<dbReference type="PANTHER" id="PTHR33921">
    <property type="entry name" value="CALVIN CYCLE PROTEIN CP12-2, CHLOROPLASTIC"/>
    <property type="match status" value="1"/>
</dbReference>
<feature type="region of interest" description="Disordered" evidence="1">
    <location>
        <begin position="30"/>
        <end position="51"/>
    </location>
</feature>
<name>A0AAE0F704_9CHLO</name>